<evidence type="ECO:0000256" key="6">
    <source>
        <dbReference type="ARBA" id="ARBA00018569"/>
    </source>
</evidence>
<reference evidence="13 14" key="1">
    <citation type="submission" date="2016-11" db="EMBL/GenBank/DDBJ databases">
        <authorList>
            <person name="Jaros S."/>
            <person name="Januszkiewicz K."/>
            <person name="Wedrychowicz H."/>
        </authorList>
    </citation>
    <scope>NUCLEOTIDE SEQUENCE [LARGE SCALE GENOMIC DNA]</scope>
    <source>
        <strain evidence="13 14">DSM 2631</strain>
    </source>
</reference>
<comment type="similarity">
    <text evidence="4 11">Belongs to the NAD(P)-dependent epimerase/dehydratase family.</text>
</comment>
<dbReference type="STRING" id="1533.SAMN05443638_11047"/>
<dbReference type="InterPro" id="IPR001509">
    <property type="entry name" value="Epimerase_deHydtase"/>
</dbReference>
<dbReference type="GO" id="GO:0033499">
    <property type="term" value="P:galactose catabolic process via UDP-galactose, Leloir pathway"/>
    <property type="evidence" value="ECO:0007669"/>
    <property type="project" value="TreeGrafter"/>
</dbReference>
<evidence type="ECO:0000256" key="5">
    <source>
        <dbReference type="ARBA" id="ARBA00013189"/>
    </source>
</evidence>
<dbReference type="GO" id="GO:0003978">
    <property type="term" value="F:UDP-glucose 4-epimerase activity"/>
    <property type="evidence" value="ECO:0007669"/>
    <property type="project" value="UniProtKB-UniRule"/>
</dbReference>
<evidence type="ECO:0000259" key="12">
    <source>
        <dbReference type="Pfam" id="PF01370"/>
    </source>
</evidence>
<comment type="pathway">
    <text evidence="3 11">Carbohydrate metabolism; galactose metabolism.</text>
</comment>
<feature type="domain" description="NAD-dependent epimerase/dehydratase" evidence="12">
    <location>
        <begin position="3"/>
        <end position="252"/>
    </location>
</feature>
<dbReference type="EC" id="5.1.3.2" evidence="5 11"/>
<dbReference type="UniPathway" id="UPA00214"/>
<evidence type="ECO:0000256" key="7">
    <source>
        <dbReference type="ARBA" id="ARBA00023027"/>
    </source>
</evidence>
<evidence type="ECO:0000313" key="14">
    <source>
        <dbReference type="Proteomes" id="UP000184035"/>
    </source>
</evidence>
<evidence type="ECO:0000256" key="4">
    <source>
        <dbReference type="ARBA" id="ARBA00007637"/>
    </source>
</evidence>
<dbReference type="SUPFAM" id="SSF51735">
    <property type="entry name" value="NAD(P)-binding Rossmann-fold domains"/>
    <property type="match status" value="1"/>
</dbReference>
<gene>
    <name evidence="13" type="ORF">SAMN05443638_11047</name>
</gene>
<dbReference type="PANTHER" id="PTHR43725">
    <property type="entry name" value="UDP-GLUCOSE 4-EPIMERASE"/>
    <property type="match status" value="1"/>
</dbReference>
<evidence type="ECO:0000256" key="8">
    <source>
        <dbReference type="ARBA" id="ARBA00023144"/>
    </source>
</evidence>
<name>A0A1M4W463_9CLOT</name>
<evidence type="ECO:0000256" key="9">
    <source>
        <dbReference type="ARBA" id="ARBA00023235"/>
    </source>
</evidence>
<organism evidence="13 14">
    <name type="scientific">Clostridium fallax</name>
    <dbReference type="NCBI Taxonomy" id="1533"/>
    <lineage>
        <taxon>Bacteria</taxon>
        <taxon>Bacillati</taxon>
        <taxon>Bacillota</taxon>
        <taxon>Clostridia</taxon>
        <taxon>Eubacteriales</taxon>
        <taxon>Clostridiaceae</taxon>
        <taxon>Clostridium</taxon>
    </lineage>
</organism>
<evidence type="ECO:0000256" key="10">
    <source>
        <dbReference type="ARBA" id="ARBA00023277"/>
    </source>
</evidence>
<dbReference type="AlphaFoldDB" id="A0A1M4W463"/>
<dbReference type="Pfam" id="PF01370">
    <property type="entry name" value="Epimerase"/>
    <property type="match status" value="1"/>
</dbReference>
<comment type="catalytic activity">
    <reaction evidence="1 11">
        <text>UDP-alpha-D-glucose = UDP-alpha-D-galactose</text>
        <dbReference type="Rhea" id="RHEA:22168"/>
        <dbReference type="ChEBI" id="CHEBI:58885"/>
        <dbReference type="ChEBI" id="CHEBI:66914"/>
        <dbReference type="EC" id="5.1.3.2"/>
    </reaction>
</comment>
<comment type="cofactor">
    <cofactor evidence="2 11">
        <name>NAD(+)</name>
        <dbReference type="ChEBI" id="CHEBI:57540"/>
    </cofactor>
</comment>
<keyword evidence="10 11" id="KW-0119">Carbohydrate metabolism</keyword>
<evidence type="ECO:0000256" key="2">
    <source>
        <dbReference type="ARBA" id="ARBA00001911"/>
    </source>
</evidence>
<keyword evidence="14" id="KW-1185">Reference proteome</keyword>
<comment type="subunit">
    <text evidence="11">Homodimer.</text>
</comment>
<dbReference type="RefSeq" id="WP_072895285.1">
    <property type="nucleotide sequence ID" value="NZ_FQVM01000010.1"/>
</dbReference>
<dbReference type="Gene3D" id="3.40.50.720">
    <property type="entry name" value="NAD(P)-binding Rossmann-like Domain"/>
    <property type="match status" value="1"/>
</dbReference>
<sequence length="329" mass="36912">MSILVCGGAGYIGSHCVYELIKRGEDVVVVDNLETGHKEAVHEKAKFYKGDIRDFNFLDKVFKENDIEGVIHFAANSLVGESMNIPLTYFNNNVHGTEVLLKAMVENKIDKIIFSSTAAVYGEPESLPIKETDKTNPTNTYGETKLTMEKMMKWVNKAHGVRYIALRYFNVAGANESGLIGEDHNPETHLIPLILQVPLGKRDKILIFGEDYPTKDGTCLRDYIHVDDLIDAHLLAFDRLRKGHDSDIFNLGNGTGFTVKEMIEAARRVTNHEIPAEVAKRRAGDPAVLVASSEKAKNVLGWEPKYTSIEDIIRTAWNFHKNHINGFKK</sequence>
<keyword evidence="9 11" id="KW-0413">Isomerase</keyword>
<proteinExistence type="inferred from homology"/>
<dbReference type="Proteomes" id="UP000184035">
    <property type="component" value="Unassembled WGS sequence"/>
</dbReference>
<evidence type="ECO:0000256" key="11">
    <source>
        <dbReference type="RuleBase" id="RU366046"/>
    </source>
</evidence>
<dbReference type="NCBIfam" id="TIGR01179">
    <property type="entry name" value="galE"/>
    <property type="match status" value="1"/>
</dbReference>
<dbReference type="OrthoDB" id="9811743at2"/>
<evidence type="ECO:0000256" key="3">
    <source>
        <dbReference type="ARBA" id="ARBA00004947"/>
    </source>
</evidence>
<keyword evidence="7 11" id="KW-0520">NAD</keyword>
<accession>A0A1M4W463</accession>
<dbReference type="InterPro" id="IPR036291">
    <property type="entry name" value="NAD(P)-bd_dom_sf"/>
</dbReference>
<dbReference type="EMBL" id="FQVM01000010">
    <property type="protein sequence ID" value="SHE75903.1"/>
    <property type="molecule type" value="Genomic_DNA"/>
</dbReference>
<evidence type="ECO:0000313" key="13">
    <source>
        <dbReference type="EMBL" id="SHE75903.1"/>
    </source>
</evidence>
<protein>
    <recommendedName>
        <fullName evidence="6 11">UDP-glucose 4-epimerase</fullName>
        <ecNumber evidence="5 11">5.1.3.2</ecNumber>
    </recommendedName>
</protein>
<dbReference type="Gene3D" id="3.90.25.10">
    <property type="entry name" value="UDP-galactose 4-epimerase, domain 1"/>
    <property type="match status" value="1"/>
</dbReference>
<dbReference type="InterPro" id="IPR005886">
    <property type="entry name" value="UDP_G4E"/>
</dbReference>
<evidence type="ECO:0000256" key="1">
    <source>
        <dbReference type="ARBA" id="ARBA00000083"/>
    </source>
</evidence>
<dbReference type="PANTHER" id="PTHR43725:SF53">
    <property type="entry name" value="UDP-ARABINOSE 4-EPIMERASE 1"/>
    <property type="match status" value="1"/>
</dbReference>
<dbReference type="CDD" id="cd05247">
    <property type="entry name" value="UDP_G4E_1_SDR_e"/>
    <property type="match status" value="1"/>
</dbReference>
<keyword evidence="8" id="KW-0299">Galactose metabolism</keyword>